<dbReference type="EMBL" id="JACCFL010000001">
    <property type="protein sequence ID" value="NYJ22181.1"/>
    <property type="molecule type" value="Genomic_DNA"/>
</dbReference>
<sequence length="149" mass="16101">MPADRRIRTRATIGLLAYTVFVAAVGLWPTPVDRPFHPLLFRLLGTLAVVGIRPLDAYDVIEFTANIAFFVPPALLLVLIAGRRRWWIAPLAGLLASVAIELTQHFFLPARFGTVQDVIANTLGAVIGTGIGVLVAGRLHANARDPLTS</sequence>
<keyword evidence="1" id="KW-1133">Transmembrane helix</keyword>
<feature type="transmembrane region" description="Helical" evidence="1">
    <location>
        <begin position="87"/>
        <end position="107"/>
    </location>
</feature>
<feature type="transmembrane region" description="Helical" evidence="1">
    <location>
        <begin position="119"/>
        <end position="139"/>
    </location>
</feature>
<protein>
    <submittedName>
        <fullName evidence="3">Glycopeptide antibiotics resistance protein</fullName>
    </submittedName>
</protein>
<dbReference type="InterPro" id="IPR006976">
    <property type="entry name" value="VanZ-like"/>
</dbReference>
<organism evidence="3 4">
    <name type="scientific">Leifsonia shinshuensis</name>
    <dbReference type="NCBI Taxonomy" id="150026"/>
    <lineage>
        <taxon>Bacteria</taxon>
        <taxon>Bacillati</taxon>
        <taxon>Actinomycetota</taxon>
        <taxon>Actinomycetes</taxon>
        <taxon>Micrococcales</taxon>
        <taxon>Microbacteriaceae</taxon>
        <taxon>Leifsonia</taxon>
    </lineage>
</organism>
<gene>
    <name evidence="3" type="ORF">HNR13_000468</name>
</gene>
<dbReference type="PANTHER" id="PTHR28008:SF1">
    <property type="entry name" value="DOMAIN PROTEIN, PUTATIVE (AFU_ORTHOLOGUE AFUA_3G10980)-RELATED"/>
    <property type="match status" value="1"/>
</dbReference>
<keyword evidence="1" id="KW-0472">Membrane</keyword>
<feature type="domain" description="VanZ-like" evidence="2">
    <location>
        <begin position="61"/>
        <end position="134"/>
    </location>
</feature>
<accession>A0A853CRS8</accession>
<evidence type="ECO:0000313" key="3">
    <source>
        <dbReference type="EMBL" id="NYJ22181.1"/>
    </source>
</evidence>
<dbReference type="Pfam" id="PF04892">
    <property type="entry name" value="VanZ"/>
    <property type="match status" value="1"/>
</dbReference>
<dbReference type="Proteomes" id="UP000578352">
    <property type="component" value="Unassembled WGS sequence"/>
</dbReference>
<feature type="transmembrane region" description="Helical" evidence="1">
    <location>
        <begin position="12"/>
        <end position="30"/>
    </location>
</feature>
<feature type="transmembrane region" description="Helical" evidence="1">
    <location>
        <begin position="63"/>
        <end position="80"/>
    </location>
</feature>
<evidence type="ECO:0000259" key="2">
    <source>
        <dbReference type="Pfam" id="PF04892"/>
    </source>
</evidence>
<dbReference type="PANTHER" id="PTHR28008">
    <property type="entry name" value="DOMAIN PROTEIN, PUTATIVE (AFU_ORTHOLOGUE AFUA_3G10980)-RELATED"/>
    <property type="match status" value="1"/>
</dbReference>
<comment type="caution">
    <text evidence="3">The sequence shown here is derived from an EMBL/GenBank/DDBJ whole genome shotgun (WGS) entry which is preliminary data.</text>
</comment>
<reference evidence="3 4" key="1">
    <citation type="submission" date="2020-07" db="EMBL/GenBank/DDBJ databases">
        <title>Sequencing the genomes of 1000 actinobacteria strains.</title>
        <authorList>
            <person name="Klenk H.-P."/>
        </authorList>
    </citation>
    <scope>NUCLEOTIDE SEQUENCE [LARGE SCALE GENOMIC DNA]</scope>
    <source>
        <strain evidence="3 4">DSM 15165</strain>
    </source>
</reference>
<keyword evidence="1" id="KW-0812">Transmembrane</keyword>
<evidence type="ECO:0000256" key="1">
    <source>
        <dbReference type="SAM" id="Phobius"/>
    </source>
</evidence>
<evidence type="ECO:0000313" key="4">
    <source>
        <dbReference type="Proteomes" id="UP000578352"/>
    </source>
</evidence>
<dbReference type="RefSeq" id="WP_179604258.1">
    <property type="nucleotide sequence ID" value="NZ_BAABEH010000001.1"/>
</dbReference>
<proteinExistence type="predicted"/>
<dbReference type="AlphaFoldDB" id="A0A853CRS8"/>
<name>A0A853CRS8_9MICO</name>